<dbReference type="EMBL" id="JAUJEB010000004">
    <property type="protein sequence ID" value="MDN5214499.1"/>
    <property type="molecule type" value="Genomic_DNA"/>
</dbReference>
<gene>
    <name evidence="4" type="ORF">QQ020_20630</name>
</gene>
<keyword evidence="1" id="KW-0479">Metal-binding</keyword>
<keyword evidence="5" id="KW-1185">Reference proteome</keyword>
<keyword evidence="2" id="KW-0186">Copper</keyword>
<evidence type="ECO:0000313" key="4">
    <source>
        <dbReference type="EMBL" id="MDN5214499.1"/>
    </source>
</evidence>
<feature type="domain" description="Blue (type 1) copper" evidence="3">
    <location>
        <begin position="30"/>
        <end position="106"/>
    </location>
</feature>
<dbReference type="Pfam" id="PF00127">
    <property type="entry name" value="Copper-bind"/>
    <property type="match status" value="1"/>
</dbReference>
<organism evidence="4 5">
    <name type="scientific">Agaribacillus aureus</name>
    <dbReference type="NCBI Taxonomy" id="3051825"/>
    <lineage>
        <taxon>Bacteria</taxon>
        <taxon>Pseudomonadati</taxon>
        <taxon>Bacteroidota</taxon>
        <taxon>Cytophagia</taxon>
        <taxon>Cytophagales</taxon>
        <taxon>Splendidivirgaceae</taxon>
        <taxon>Agaribacillus</taxon>
    </lineage>
</organism>
<protein>
    <recommendedName>
        <fullName evidence="3">Blue (type 1) copper domain-containing protein</fullName>
    </recommendedName>
</protein>
<name>A0ABT8L9R8_9BACT</name>
<accession>A0ABT8L9R8</accession>
<dbReference type="SUPFAM" id="SSF49503">
    <property type="entry name" value="Cupredoxins"/>
    <property type="match status" value="1"/>
</dbReference>
<dbReference type="InterPro" id="IPR008972">
    <property type="entry name" value="Cupredoxin"/>
</dbReference>
<dbReference type="InterPro" id="IPR052721">
    <property type="entry name" value="ET_Amicyanin"/>
</dbReference>
<evidence type="ECO:0000256" key="1">
    <source>
        <dbReference type="ARBA" id="ARBA00022723"/>
    </source>
</evidence>
<evidence type="ECO:0000313" key="5">
    <source>
        <dbReference type="Proteomes" id="UP001172083"/>
    </source>
</evidence>
<evidence type="ECO:0000256" key="2">
    <source>
        <dbReference type="ARBA" id="ARBA00023008"/>
    </source>
</evidence>
<evidence type="ECO:0000259" key="3">
    <source>
        <dbReference type="Pfam" id="PF00127"/>
    </source>
</evidence>
<sequence>MLSAGCSPSPGYGRNGNNISANPAPQLHIIEIRQMKFFPDSLAVNKGDTVRFVNKDLVVHDVTEELKQTWTSSPLSTGKSWDLVITQNVAYFCSLHVVMKGKIVVKR</sequence>
<dbReference type="InterPro" id="IPR000923">
    <property type="entry name" value="BlueCu_1"/>
</dbReference>
<dbReference type="Gene3D" id="2.60.40.420">
    <property type="entry name" value="Cupredoxins - blue copper proteins"/>
    <property type="match status" value="1"/>
</dbReference>
<dbReference type="PANTHER" id="PTHR36507:SF1">
    <property type="entry name" value="BLL1555 PROTEIN"/>
    <property type="match status" value="1"/>
</dbReference>
<reference evidence="4" key="1">
    <citation type="submission" date="2023-06" db="EMBL/GenBank/DDBJ databases">
        <title>Genomic of Agaribacillus aureum.</title>
        <authorList>
            <person name="Wang G."/>
        </authorList>
    </citation>
    <scope>NUCLEOTIDE SEQUENCE</scope>
    <source>
        <strain evidence="4">BMA12</strain>
    </source>
</reference>
<dbReference type="Proteomes" id="UP001172083">
    <property type="component" value="Unassembled WGS sequence"/>
</dbReference>
<comment type="caution">
    <text evidence="4">The sequence shown here is derived from an EMBL/GenBank/DDBJ whole genome shotgun (WGS) entry which is preliminary data.</text>
</comment>
<dbReference type="PANTHER" id="PTHR36507">
    <property type="entry name" value="BLL1555 PROTEIN"/>
    <property type="match status" value="1"/>
</dbReference>
<proteinExistence type="predicted"/>
<dbReference type="RefSeq" id="WP_346759832.1">
    <property type="nucleotide sequence ID" value="NZ_JAUJEB010000004.1"/>
</dbReference>